<dbReference type="KEGG" id="slr:L21SP2_2239"/>
<dbReference type="InterPro" id="IPR036737">
    <property type="entry name" value="OmpA-like_sf"/>
</dbReference>
<dbReference type="PANTHER" id="PTHR30329:SF21">
    <property type="entry name" value="LIPOPROTEIN YIAD-RELATED"/>
    <property type="match status" value="1"/>
</dbReference>
<reference evidence="5 6" key="1">
    <citation type="journal article" date="2015" name="Stand. Genomic Sci.">
        <title>Complete genome sequence and description of Salinispira pacifica gen. nov., sp. nov., a novel spirochaete isolated form a hypersaline microbial mat.</title>
        <authorList>
            <person name="Ben Hania W."/>
            <person name="Joseph M."/>
            <person name="Schumann P."/>
            <person name="Bunk B."/>
            <person name="Fiebig A."/>
            <person name="Sproer C."/>
            <person name="Klenk H.P."/>
            <person name="Fardeau M.L."/>
            <person name="Spring S."/>
        </authorList>
    </citation>
    <scope>NUCLEOTIDE SEQUENCE [LARGE SCALE GENOMIC DNA]</scope>
    <source>
        <strain evidence="5 6">L21-RPul-D2</strain>
    </source>
</reference>
<evidence type="ECO:0000313" key="6">
    <source>
        <dbReference type="Proteomes" id="UP000018680"/>
    </source>
</evidence>
<sequence length="495" mass="54986">MNSNNRSPFSFVTDEKINPATGFFHRFFPALFLVLMLMSSPSAAAQEQQLAVMIPEDSTYLSRYNIRVYRDNRYEGLRYSEISGQLTSIEDGYESTFWHSNETTRDLRTVMAAVDSRSNRTTNLDELTYTEKPLSGSYPRHLTQLPEYRNFPLLPPATLRRLEGPGIPRTGDSYEAFAYRLVDPLGRGEFTPVQVYVRYIYQGTGDYLGSKVHFINADFALRSDGRLTGFRVQGSNRVRIAVFPGEETKIFMSNTLNEQYQLQSGNLLRLEGFGQTWIRSPRPVFQDPQFLRGIASATANGPGTMPPGSSSDPRSGRPTDAPSHEPSDEPSGTEPAATPEDGVTDDEPGKDDDDTSLAALPDLPSIIPSESGNIEVSRDQLGLKLNIPDIKFAADSAELLPGEISRVDRLHEILAESGQRRILIIGHTADVGNPRGQQQLSQERARRVGELLIERGIQPARIRFEGRGGTEPVGDNATPAGRARNRRVEVIILNQ</sequence>
<feature type="chain" id="PRO_5004742011" description="OmpA-like domain-containing protein" evidence="3">
    <location>
        <begin position="46"/>
        <end position="495"/>
    </location>
</feature>
<dbReference type="PROSITE" id="PS51123">
    <property type="entry name" value="OMPA_2"/>
    <property type="match status" value="1"/>
</dbReference>
<dbReference type="GO" id="GO:0016020">
    <property type="term" value="C:membrane"/>
    <property type="evidence" value="ECO:0007669"/>
    <property type="project" value="UniProtKB-UniRule"/>
</dbReference>
<accession>V5WIZ9</accession>
<dbReference type="HOGENOM" id="CLU_045523_1_0_12"/>
<organism evidence="5 6">
    <name type="scientific">Salinispira pacifica</name>
    <dbReference type="NCBI Taxonomy" id="1307761"/>
    <lineage>
        <taxon>Bacteria</taxon>
        <taxon>Pseudomonadati</taxon>
        <taxon>Spirochaetota</taxon>
        <taxon>Spirochaetia</taxon>
        <taxon>Spirochaetales</taxon>
        <taxon>Spirochaetaceae</taxon>
        <taxon>Salinispira</taxon>
    </lineage>
</organism>
<dbReference type="OrthoDB" id="9805566at2"/>
<dbReference type="PANTHER" id="PTHR30329">
    <property type="entry name" value="STATOR ELEMENT OF FLAGELLAR MOTOR COMPLEX"/>
    <property type="match status" value="1"/>
</dbReference>
<dbReference type="STRING" id="1307761.L21SP2_2239"/>
<feature type="region of interest" description="Disordered" evidence="2">
    <location>
        <begin position="295"/>
        <end position="371"/>
    </location>
</feature>
<dbReference type="eggNOG" id="COG2885">
    <property type="taxonomic scope" value="Bacteria"/>
</dbReference>
<dbReference type="SUPFAM" id="SSF103088">
    <property type="entry name" value="OmpA-like"/>
    <property type="match status" value="1"/>
</dbReference>
<feature type="domain" description="OmpA-like" evidence="4">
    <location>
        <begin position="379"/>
        <end position="495"/>
    </location>
</feature>
<keyword evidence="1" id="KW-0472">Membrane</keyword>
<evidence type="ECO:0000259" key="4">
    <source>
        <dbReference type="PROSITE" id="PS51123"/>
    </source>
</evidence>
<evidence type="ECO:0000256" key="3">
    <source>
        <dbReference type="SAM" id="SignalP"/>
    </source>
</evidence>
<dbReference type="InterPro" id="IPR050330">
    <property type="entry name" value="Bact_OuterMem_StrucFunc"/>
</dbReference>
<dbReference type="AlphaFoldDB" id="V5WIZ9"/>
<keyword evidence="3" id="KW-0732">Signal</keyword>
<protein>
    <recommendedName>
        <fullName evidence="4">OmpA-like domain-containing protein</fullName>
    </recommendedName>
</protein>
<dbReference type="Pfam" id="PF00691">
    <property type="entry name" value="OmpA"/>
    <property type="match status" value="1"/>
</dbReference>
<dbReference type="InterPro" id="IPR006665">
    <property type="entry name" value="OmpA-like"/>
</dbReference>
<dbReference type="EMBL" id="CP006939">
    <property type="protein sequence ID" value="AHC15600.1"/>
    <property type="molecule type" value="Genomic_DNA"/>
</dbReference>
<evidence type="ECO:0000256" key="2">
    <source>
        <dbReference type="SAM" id="MobiDB-lite"/>
    </source>
</evidence>
<dbReference type="Gene3D" id="3.30.1330.60">
    <property type="entry name" value="OmpA-like domain"/>
    <property type="match status" value="1"/>
</dbReference>
<dbReference type="Proteomes" id="UP000018680">
    <property type="component" value="Chromosome"/>
</dbReference>
<feature type="compositionally biased region" description="Acidic residues" evidence="2">
    <location>
        <begin position="342"/>
        <end position="355"/>
    </location>
</feature>
<keyword evidence="6" id="KW-1185">Reference proteome</keyword>
<evidence type="ECO:0000256" key="1">
    <source>
        <dbReference type="PROSITE-ProRule" id="PRU00473"/>
    </source>
</evidence>
<feature type="compositionally biased region" description="Basic and acidic residues" evidence="2">
    <location>
        <begin position="314"/>
        <end position="327"/>
    </location>
</feature>
<gene>
    <name evidence="5" type="ORF">L21SP2_2239</name>
</gene>
<proteinExistence type="predicted"/>
<feature type="signal peptide" evidence="3">
    <location>
        <begin position="1"/>
        <end position="45"/>
    </location>
</feature>
<dbReference type="CDD" id="cd07185">
    <property type="entry name" value="OmpA_C-like"/>
    <property type="match status" value="1"/>
</dbReference>
<evidence type="ECO:0000313" key="5">
    <source>
        <dbReference type="EMBL" id="AHC15600.1"/>
    </source>
</evidence>
<dbReference type="RefSeq" id="WP_024268504.1">
    <property type="nucleotide sequence ID" value="NC_023035.1"/>
</dbReference>
<name>V5WIZ9_9SPIO</name>